<dbReference type="GO" id="GO:0016788">
    <property type="term" value="F:hydrolase activity, acting on ester bonds"/>
    <property type="evidence" value="ECO:0007669"/>
    <property type="project" value="UniProtKB-ARBA"/>
</dbReference>
<evidence type="ECO:0000313" key="3">
    <source>
        <dbReference type="EMBL" id="SDM33076.1"/>
    </source>
</evidence>
<sequence>MKSVYLVLLGLLSSGLWAQSLTLTQPVRLLALGDSYTIGESVAEEARWPHQLADSLKAAGVTVEYRRIIAKTGWRTDQLRDAVAGQGLDEAGYNLVGLLIGVNNQYQGRSVDTYAQEFRQLLDSALAYVGGRKERVFVVSIPDYAYTPFGQTRNPSKISAELDGFNAVNRQIAAEYGVTRFDITPLSREGLQRPELVAADGLHPSGVQYQEWVHLMMETFRSVISSSPVREPRGFLLYPNPFHKTLYWQSDRVLPGGTLSLYAADGQPVWQHPLQPVLSVQSLPAGVYAGLVRNHRQELIYRTTLVVR</sequence>
<organism evidence="3 4">
    <name type="scientific">Catalinimonas alkaloidigena</name>
    <dbReference type="NCBI Taxonomy" id="1075417"/>
    <lineage>
        <taxon>Bacteria</taxon>
        <taxon>Pseudomonadati</taxon>
        <taxon>Bacteroidota</taxon>
        <taxon>Cytophagia</taxon>
        <taxon>Cytophagales</taxon>
        <taxon>Catalimonadaceae</taxon>
        <taxon>Catalinimonas</taxon>
    </lineage>
</organism>
<dbReference type="OrthoDB" id="158267at2"/>
<dbReference type="InterPro" id="IPR036514">
    <property type="entry name" value="SGNH_hydro_sf"/>
</dbReference>
<dbReference type="RefSeq" id="WP_089687166.1">
    <property type="nucleotide sequence ID" value="NZ_FNFO01000012.1"/>
</dbReference>
<proteinExistence type="predicted"/>
<feature type="signal peptide" evidence="1">
    <location>
        <begin position="1"/>
        <end position="18"/>
    </location>
</feature>
<dbReference type="Gene3D" id="3.40.50.1110">
    <property type="entry name" value="SGNH hydrolase"/>
    <property type="match status" value="1"/>
</dbReference>
<feature type="chain" id="PRO_5011472737" evidence="1">
    <location>
        <begin position="19"/>
        <end position="308"/>
    </location>
</feature>
<keyword evidence="1" id="KW-0732">Signal</keyword>
<dbReference type="Pfam" id="PF13472">
    <property type="entry name" value="Lipase_GDSL_2"/>
    <property type="match status" value="1"/>
</dbReference>
<gene>
    <name evidence="3" type="ORF">SAMN05421823_112110</name>
</gene>
<evidence type="ECO:0000259" key="2">
    <source>
        <dbReference type="Pfam" id="PF13472"/>
    </source>
</evidence>
<dbReference type="EMBL" id="FNFO01000012">
    <property type="protein sequence ID" value="SDM33076.1"/>
    <property type="molecule type" value="Genomic_DNA"/>
</dbReference>
<dbReference type="SUPFAM" id="SSF52266">
    <property type="entry name" value="SGNH hydrolase"/>
    <property type="match status" value="1"/>
</dbReference>
<reference evidence="3 4" key="1">
    <citation type="submission" date="2016-10" db="EMBL/GenBank/DDBJ databases">
        <authorList>
            <person name="de Groot N.N."/>
        </authorList>
    </citation>
    <scope>NUCLEOTIDE SEQUENCE [LARGE SCALE GENOMIC DNA]</scope>
    <source>
        <strain evidence="3 4">DSM 25186</strain>
    </source>
</reference>
<keyword evidence="4" id="KW-1185">Reference proteome</keyword>
<dbReference type="Proteomes" id="UP000198510">
    <property type="component" value="Unassembled WGS sequence"/>
</dbReference>
<accession>A0A1G9SC54</accession>
<protein>
    <submittedName>
        <fullName evidence="3">Lysophospholipase L1</fullName>
    </submittedName>
</protein>
<dbReference type="CDD" id="cd01832">
    <property type="entry name" value="SGNH_hydrolase_like_1"/>
    <property type="match status" value="1"/>
</dbReference>
<dbReference type="InterPro" id="IPR013830">
    <property type="entry name" value="SGNH_hydro"/>
</dbReference>
<feature type="domain" description="SGNH hydrolase-type esterase" evidence="2">
    <location>
        <begin position="31"/>
        <end position="209"/>
    </location>
</feature>
<evidence type="ECO:0000313" key="4">
    <source>
        <dbReference type="Proteomes" id="UP000198510"/>
    </source>
</evidence>
<dbReference type="AlphaFoldDB" id="A0A1G9SC54"/>
<evidence type="ECO:0000256" key="1">
    <source>
        <dbReference type="SAM" id="SignalP"/>
    </source>
</evidence>
<name>A0A1G9SC54_9BACT</name>